<evidence type="ECO:0000313" key="3">
    <source>
        <dbReference type="EMBL" id="PVH29790.1"/>
    </source>
</evidence>
<dbReference type="InterPro" id="IPR036812">
    <property type="entry name" value="NAD(P)_OxRdtase_dom_sf"/>
</dbReference>
<dbReference type="InterPro" id="IPR050523">
    <property type="entry name" value="AKR_Detox_Biosynth"/>
</dbReference>
<dbReference type="AlphaFoldDB" id="A0A2T8HWG8"/>
<dbReference type="PANTHER" id="PTHR43364:SF4">
    <property type="entry name" value="NAD(P)-LINKED OXIDOREDUCTASE SUPERFAMILY PROTEIN"/>
    <property type="match status" value="1"/>
</dbReference>
<keyword evidence="4" id="KW-1185">Reference proteome</keyword>
<dbReference type="InterPro" id="IPR023210">
    <property type="entry name" value="NADP_OxRdtase_dom"/>
</dbReference>
<dbReference type="OrthoDB" id="9803483at2"/>
<comment type="caution">
    <text evidence="3">The sequence shown here is derived from an EMBL/GenBank/DDBJ whole genome shotgun (WGS) entry which is preliminary data.</text>
</comment>
<dbReference type="EMBL" id="QDKM01000002">
    <property type="protein sequence ID" value="PVH29790.1"/>
    <property type="molecule type" value="Genomic_DNA"/>
</dbReference>
<feature type="domain" description="NADP-dependent oxidoreductase" evidence="2">
    <location>
        <begin position="17"/>
        <end position="337"/>
    </location>
</feature>
<dbReference type="GO" id="GO:0016491">
    <property type="term" value="F:oxidoreductase activity"/>
    <property type="evidence" value="ECO:0007669"/>
    <property type="project" value="UniProtKB-KW"/>
</dbReference>
<evidence type="ECO:0000259" key="2">
    <source>
        <dbReference type="Pfam" id="PF00248"/>
    </source>
</evidence>
<dbReference type="Pfam" id="PF00248">
    <property type="entry name" value="Aldo_ket_red"/>
    <property type="match status" value="1"/>
</dbReference>
<name>A0A2T8HWG8_9RHOB</name>
<accession>A0A2T8HWG8</accession>
<sequence length="346" mass="37873">MTRYTLRDTALTIPDFCLGTMTWGHQTPLEDAHRQIDMALEHGVDFLDTAEMYPVNPIRIESRGATERVIGAWNAKGGRDRLVIASKISGEGAGVFEGGAPMIGAARLRSAVEEALARLQTDHIDIYQLHWPNRGSYHFRKNWNFQPPTGKAEVRAHITEVLREAAALIEEGKIGAIALSNESAWGLAQWSAIAEAEGLPRVATVQNEYSLLCRLFDTDMAEACTLEEVPNLAFSPLAAGLLTGKYAGDVTPEGSRRSVNAELGGRLTPRVFDAVAAYLGLARDFGLDPVQMALAWHRTRPFTSIPILGATSAEQLARQLPARDLTLPDELLAAIDQTHKDHPMPY</sequence>
<evidence type="ECO:0000313" key="4">
    <source>
        <dbReference type="Proteomes" id="UP000245911"/>
    </source>
</evidence>
<evidence type="ECO:0000256" key="1">
    <source>
        <dbReference type="ARBA" id="ARBA00023002"/>
    </source>
</evidence>
<dbReference type="SUPFAM" id="SSF51430">
    <property type="entry name" value="NAD(P)-linked oxidoreductase"/>
    <property type="match status" value="1"/>
</dbReference>
<gene>
    <name evidence="3" type="ORF">DDE20_06710</name>
</gene>
<dbReference type="PANTHER" id="PTHR43364">
    <property type="entry name" value="NADH-SPECIFIC METHYLGLYOXAL REDUCTASE-RELATED"/>
    <property type="match status" value="1"/>
</dbReference>
<proteinExistence type="predicted"/>
<dbReference type="RefSeq" id="WP_116557678.1">
    <property type="nucleotide sequence ID" value="NZ_QDKM01000002.1"/>
</dbReference>
<dbReference type="Gene3D" id="3.20.20.100">
    <property type="entry name" value="NADP-dependent oxidoreductase domain"/>
    <property type="match status" value="1"/>
</dbReference>
<keyword evidence="1" id="KW-0560">Oxidoreductase</keyword>
<dbReference type="Proteomes" id="UP000245911">
    <property type="component" value="Unassembled WGS sequence"/>
</dbReference>
<protein>
    <submittedName>
        <fullName evidence="3">Aldo/keto reductase</fullName>
    </submittedName>
</protein>
<reference evidence="3 4" key="1">
    <citation type="submission" date="2018-04" db="EMBL/GenBank/DDBJ databases">
        <title>Pararhodobacter oceanense sp. nov., isolated from marine intertidal sediment.</title>
        <authorList>
            <person name="Wang X.-L."/>
            <person name="Du Z.-J."/>
        </authorList>
    </citation>
    <scope>NUCLEOTIDE SEQUENCE [LARGE SCALE GENOMIC DNA]</scope>
    <source>
        <strain evidence="3 4">AM505</strain>
    </source>
</reference>
<organism evidence="3 4">
    <name type="scientific">Pararhodobacter oceanensis</name>
    <dbReference type="NCBI Taxonomy" id="2172121"/>
    <lineage>
        <taxon>Bacteria</taxon>
        <taxon>Pseudomonadati</taxon>
        <taxon>Pseudomonadota</taxon>
        <taxon>Alphaproteobacteria</taxon>
        <taxon>Rhodobacterales</taxon>
        <taxon>Paracoccaceae</taxon>
        <taxon>Pararhodobacter</taxon>
    </lineage>
</organism>